<feature type="signal peptide" evidence="1">
    <location>
        <begin position="1"/>
        <end position="19"/>
    </location>
</feature>
<dbReference type="OrthoDB" id="1451160at2"/>
<feature type="chain" id="PRO_5020954991" evidence="1">
    <location>
        <begin position="20"/>
        <end position="63"/>
    </location>
</feature>
<evidence type="ECO:0000313" key="3">
    <source>
        <dbReference type="Proteomes" id="UP000289821"/>
    </source>
</evidence>
<reference evidence="2 3" key="1">
    <citation type="submission" date="2018-07" db="EMBL/GenBank/DDBJ databases">
        <title>Leeuwenhoekiella genomics.</title>
        <authorList>
            <person name="Tahon G."/>
            <person name="Willems A."/>
        </authorList>
    </citation>
    <scope>NUCLEOTIDE SEQUENCE [LARGE SCALE GENOMIC DNA]</scope>
    <source>
        <strain evidence="2 3">R-50232</strain>
    </source>
</reference>
<protein>
    <submittedName>
        <fullName evidence="2">Uncharacterized protein</fullName>
    </submittedName>
</protein>
<dbReference type="AlphaFoldDB" id="A0A4Q0NVA3"/>
<gene>
    <name evidence="2" type="ORF">DSM04_103504</name>
</gene>
<keyword evidence="3" id="KW-1185">Reference proteome</keyword>
<name>A0A4Q0NVA3_9FLAO</name>
<comment type="caution">
    <text evidence="2">The sequence shown here is derived from an EMBL/GenBank/DDBJ whole genome shotgun (WGS) entry which is preliminary data.</text>
</comment>
<organism evidence="2 3">
    <name type="scientific">Leeuwenhoekiella aestuarii</name>
    <dbReference type="NCBI Taxonomy" id="2249426"/>
    <lineage>
        <taxon>Bacteria</taxon>
        <taxon>Pseudomonadati</taxon>
        <taxon>Bacteroidota</taxon>
        <taxon>Flavobacteriia</taxon>
        <taxon>Flavobacteriales</taxon>
        <taxon>Flavobacteriaceae</taxon>
        <taxon>Leeuwenhoekiella</taxon>
    </lineage>
</organism>
<evidence type="ECO:0000313" key="2">
    <source>
        <dbReference type="EMBL" id="RXG15615.1"/>
    </source>
</evidence>
<dbReference type="RefSeq" id="WP_128761175.1">
    <property type="nucleotide sequence ID" value="NZ_QOVI01000003.1"/>
</dbReference>
<accession>A0A4Q0NVA3</accession>
<proteinExistence type="predicted"/>
<dbReference type="EMBL" id="QOVI01000003">
    <property type="protein sequence ID" value="RXG15615.1"/>
    <property type="molecule type" value="Genomic_DNA"/>
</dbReference>
<dbReference type="Proteomes" id="UP000289821">
    <property type="component" value="Unassembled WGS sequence"/>
</dbReference>
<sequence>MTRILIWIFKMVVSLAAMLPNQEQTAFNKPNVDLVPFENCKMYTNYSDCNTFKKVENAAAFLL</sequence>
<evidence type="ECO:0000256" key="1">
    <source>
        <dbReference type="SAM" id="SignalP"/>
    </source>
</evidence>
<keyword evidence="1" id="KW-0732">Signal</keyword>